<evidence type="ECO:0000256" key="16">
    <source>
        <dbReference type="SAM" id="MobiDB-lite"/>
    </source>
</evidence>
<keyword evidence="8 17" id="KW-0472">Membrane</keyword>
<evidence type="ECO:0000256" key="18">
    <source>
        <dbReference type="SAM" id="SignalP"/>
    </source>
</evidence>
<evidence type="ECO:0000256" key="1">
    <source>
        <dbReference type="ARBA" id="ARBA00004370"/>
    </source>
</evidence>
<feature type="region of interest" description="Disordered" evidence="16">
    <location>
        <begin position="643"/>
        <end position="662"/>
    </location>
</feature>
<reference evidence="21 22" key="1">
    <citation type="journal article" date="2018" name="Nat. Ecol. Evol.">
        <title>Genomic signatures of mitonuclear coevolution across populations of Tigriopus californicus.</title>
        <authorList>
            <person name="Barreto F.S."/>
            <person name="Watson E.T."/>
            <person name="Lima T.G."/>
            <person name="Willett C.S."/>
            <person name="Edmands S."/>
            <person name="Li W."/>
            <person name="Burton R.S."/>
        </authorList>
    </citation>
    <scope>NUCLEOTIDE SEQUENCE [LARGE SCALE GENOMIC DNA]</scope>
    <source>
        <strain evidence="21 22">San Diego</strain>
    </source>
</reference>
<feature type="transmembrane region" description="Helical" evidence="17">
    <location>
        <begin position="709"/>
        <end position="736"/>
    </location>
</feature>
<evidence type="ECO:0000256" key="14">
    <source>
        <dbReference type="ARBA" id="ARBA00038530"/>
    </source>
</evidence>
<evidence type="ECO:0000256" key="5">
    <source>
        <dbReference type="ARBA" id="ARBA00022737"/>
    </source>
</evidence>
<dbReference type="GO" id="GO:0098609">
    <property type="term" value="P:cell-cell adhesion"/>
    <property type="evidence" value="ECO:0007669"/>
    <property type="project" value="TreeGrafter"/>
</dbReference>
<keyword evidence="3 17" id="KW-0812">Transmembrane</keyword>
<keyword evidence="11" id="KW-0393">Immunoglobulin domain</keyword>
<keyword evidence="4 18" id="KW-0732">Signal</keyword>
<feature type="domain" description="Fibronectin type-III" evidence="20">
    <location>
        <begin position="563"/>
        <end position="658"/>
    </location>
</feature>
<evidence type="ECO:0000256" key="2">
    <source>
        <dbReference type="ARBA" id="ARBA00022674"/>
    </source>
</evidence>
<dbReference type="InterPro" id="IPR003961">
    <property type="entry name" value="FN3_dom"/>
</dbReference>
<evidence type="ECO:0000259" key="19">
    <source>
        <dbReference type="PROSITE" id="PS50835"/>
    </source>
</evidence>
<evidence type="ECO:0000256" key="7">
    <source>
        <dbReference type="ARBA" id="ARBA00022989"/>
    </source>
</evidence>
<dbReference type="OrthoDB" id="6350820at2759"/>
<feature type="signal peptide" evidence="18">
    <location>
        <begin position="1"/>
        <end position="26"/>
    </location>
</feature>
<comment type="similarity">
    <text evidence="13">Belongs to the immunoglobulin superfamily. IHOG family.</text>
</comment>
<feature type="domain" description="Fibronectin type-III" evidence="20">
    <location>
        <begin position="453"/>
        <end position="555"/>
    </location>
</feature>
<dbReference type="SMART" id="SM00408">
    <property type="entry name" value="IGc2"/>
    <property type="match status" value="4"/>
</dbReference>
<feature type="domain" description="Ig-like" evidence="19">
    <location>
        <begin position="336"/>
        <end position="419"/>
    </location>
</feature>
<dbReference type="FunFam" id="2.60.40.10:FF:000032">
    <property type="entry name" value="palladin isoform X1"/>
    <property type="match status" value="1"/>
</dbReference>
<dbReference type="GO" id="GO:0005886">
    <property type="term" value="C:plasma membrane"/>
    <property type="evidence" value="ECO:0007669"/>
    <property type="project" value="TreeGrafter"/>
</dbReference>
<keyword evidence="22" id="KW-1185">Reference proteome</keyword>
<dbReference type="CDD" id="cd00063">
    <property type="entry name" value="FN3"/>
    <property type="match status" value="2"/>
</dbReference>
<dbReference type="PANTHER" id="PTHR44170">
    <property type="entry name" value="PROTEIN SIDEKICK"/>
    <property type="match status" value="1"/>
</dbReference>
<dbReference type="PROSITE" id="PS50853">
    <property type="entry name" value="FN3"/>
    <property type="match status" value="2"/>
</dbReference>
<dbReference type="GO" id="GO:0008201">
    <property type="term" value="F:heparin binding"/>
    <property type="evidence" value="ECO:0007669"/>
    <property type="project" value="UniProtKB-KW"/>
</dbReference>
<dbReference type="PANTHER" id="PTHR44170:SF33">
    <property type="entry name" value="BROTHER OF IHOG, ISOFORM G-RELATED"/>
    <property type="match status" value="1"/>
</dbReference>
<dbReference type="PROSITE" id="PS50835">
    <property type="entry name" value="IG_LIKE"/>
    <property type="match status" value="4"/>
</dbReference>
<evidence type="ECO:0000256" key="15">
    <source>
        <dbReference type="ARBA" id="ARBA00041099"/>
    </source>
</evidence>
<dbReference type="SMART" id="SM00060">
    <property type="entry name" value="FN3"/>
    <property type="match status" value="2"/>
</dbReference>
<dbReference type="InterPro" id="IPR013098">
    <property type="entry name" value="Ig_I-set"/>
</dbReference>
<dbReference type="InterPro" id="IPR036116">
    <property type="entry name" value="FN3_sf"/>
</dbReference>
<feature type="domain" description="Ig-like" evidence="19">
    <location>
        <begin position="35"/>
        <end position="137"/>
    </location>
</feature>
<evidence type="ECO:0000256" key="3">
    <source>
        <dbReference type="ARBA" id="ARBA00022692"/>
    </source>
</evidence>
<dbReference type="Gene3D" id="2.60.40.10">
    <property type="entry name" value="Immunoglobulins"/>
    <property type="match status" value="6"/>
</dbReference>
<dbReference type="Pfam" id="PF00041">
    <property type="entry name" value="fn3"/>
    <property type="match status" value="2"/>
</dbReference>
<comment type="caution">
    <text evidence="21">The sequence shown here is derived from an EMBL/GenBank/DDBJ whole genome shotgun (WGS) entry which is preliminary data.</text>
</comment>
<dbReference type="InterPro" id="IPR036179">
    <property type="entry name" value="Ig-like_dom_sf"/>
</dbReference>
<feature type="domain" description="Ig-like" evidence="19">
    <location>
        <begin position="244"/>
        <end position="331"/>
    </location>
</feature>
<dbReference type="Pfam" id="PF13927">
    <property type="entry name" value="Ig_3"/>
    <property type="match status" value="1"/>
</dbReference>
<keyword evidence="5" id="KW-0677">Repeat</keyword>
<protein>
    <recommendedName>
        <fullName evidence="15">Interference hedgehog</fullName>
    </recommendedName>
</protein>
<evidence type="ECO:0000256" key="11">
    <source>
        <dbReference type="ARBA" id="ARBA00023319"/>
    </source>
</evidence>
<dbReference type="InterPro" id="IPR007110">
    <property type="entry name" value="Ig-like_dom"/>
</dbReference>
<dbReference type="SUPFAM" id="SSF49265">
    <property type="entry name" value="Fibronectin type III"/>
    <property type="match status" value="1"/>
</dbReference>
<evidence type="ECO:0000313" key="22">
    <source>
        <dbReference type="Proteomes" id="UP000318571"/>
    </source>
</evidence>
<name>A0A553PG56_TIGCA</name>
<dbReference type="InterPro" id="IPR013783">
    <property type="entry name" value="Ig-like_fold"/>
</dbReference>
<feature type="domain" description="Ig-like" evidence="19">
    <location>
        <begin position="142"/>
        <end position="233"/>
    </location>
</feature>
<organism evidence="21 22">
    <name type="scientific">Tigriopus californicus</name>
    <name type="common">Marine copepod</name>
    <dbReference type="NCBI Taxonomy" id="6832"/>
    <lineage>
        <taxon>Eukaryota</taxon>
        <taxon>Metazoa</taxon>
        <taxon>Ecdysozoa</taxon>
        <taxon>Arthropoda</taxon>
        <taxon>Crustacea</taxon>
        <taxon>Multicrustacea</taxon>
        <taxon>Hexanauplia</taxon>
        <taxon>Copepoda</taxon>
        <taxon>Harpacticoida</taxon>
        <taxon>Harpacticidae</taxon>
        <taxon>Tigriopus</taxon>
    </lineage>
</organism>
<accession>A0A553PG56</accession>
<evidence type="ECO:0000256" key="17">
    <source>
        <dbReference type="SAM" id="Phobius"/>
    </source>
</evidence>
<evidence type="ECO:0000256" key="8">
    <source>
        <dbReference type="ARBA" id="ARBA00023136"/>
    </source>
</evidence>
<keyword evidence="10" id="KW-0325">Glycoprotein</keyword>
<keyword evidence="2" id="KW-0358">Heparin-binding</keyword>
<dbReference type="InterPro" id="IPR003598">
    <property type="entry name" value="Ig_sub2"/>
</dbReference>
<dbReference type="SUPFAM" id="SSF48726">
    <property type="entry name" value="Immunoglobulin"/>
    <property type="match status" value="3"/>
</dbReference>
<feature type="region of interest" description="Disordered" evidence="16">
    <location>
        <begin position="785"/>
        <end position="809"/>
    </location>
</feature>
<gene>
    <name evidence="21" type="ORF">TCAL_10687</name>
</gene>
<dbReference type="InterPro" id="IPR003599">
    <property type="entry name" value="Ig_sub"/>
</dbReference>
<dbReference type="SMART" id="SM00409">
    <property type="entry name" value="IG"/>
    <property type="match status" value="4"/>
</dbReference>
<dbReference type="AlphaFoldDB" id="A0A553PG56"/>
<feature type="chain" id="PRO_5021994554" description="Interference hedgehog" evidence="18">
    <location>
        <begin position="27"/>
        <end position="897"/>
    </location>
</feature>
<feature type="region of interest" description="Disordered" evidence="16">
    <location>
        <begin position="875"/>
        <end position="897"/>
    </location>
</feature>
<dbReference type="Proteomes" id="UP000318571">
    <property type="component" value="Chromosome 5"/>
</dbReference>
<keyword evidence="7 17" id="KW-1133">Transmembrane helix</keyword>
<keyword evidence="6" id="KW-0654">Proteoglycan</keyword>
<sequence length="897" mass="101004">MRASSLFSTLIWAAIGFDSLVGVSISQDIQSHAHPPLSQRNLGLWFVEHPQYSVALPGDRVYFSCETNRGSSDHSIRWMHNRQLIPENDPNYQMSNGALTLEMHPTAELSQNQSGEYQCVSSLHRRWSIASLPASLSIAKLEDFMFERPKTLEAYRGNDVVIECAQAPESNPPAFIQFYQDGRPLEGSMADESVANWELLQGETLLIYNVNDRNAGQYSCSAFNHITNEKKMSQSHTTLVVKEPNRNEKSRLTFRPRDRYSVPLGENITIPCVASGNPKPAIIWTRVGSNHPLPAKHGCLTIAKAKEIDSGSYMCAIYNGSRRFLRKTTVIVLIPPIFTKVPKLVGNPQVNPGQTVYFHCQASGTPMPDLVWYFNGLPLPMDENHVVLANGTLMLGPVTKTDEGVYQCFLSNNIGRNFTNVVLQVKSNSMLSAREDGDQVDRPNTLDHLRSYPPSKPNVTQTARDSILLTWIVPDMPNAMPIEFFKVQFREFRRGHPRSEWRTLDEEIMGRSRSFEVIGLKDQVKYRFRIVAVYANHDNRQGPLSKRFKLDTEYRLDEAPKVAPIITEVLPLSEKSLRVGWRMPSVTDQPIEGYFIFIRRFHPRESRFRKVTMIGKESHSYIFEELEPSQNYEIKVEAFNFQGNSPSSRMTRRSTLPHPQSAESSHLLENGAIGSSSPIPPGNLDNLDNDWLRNNELDLTSDVISDHQVLLYLVIGAILVGLLLVLIVCCSVVGCIQKRRAHKNMTSSNVAIHEKYLDTARRITLNHSGRDGGLDSHAFNYHERFQSDPQLSSTPEDDPPTTMETSFSSPNRLSQMLQHSNQIQLAHSVTTSGEGGLTPHSNVLGSSSVVSCEGSLNNNGGEISFQSEDQVSLGYDEYTDEPSRTSWKRRRKSEELL</sequence>
<dbReference type="GO" id="GO:0007411">
    <property type="term" value="P:axon guidance"/>
    <property type="evidence" value="ECO:0007669"/>
    <property type="project" value="TreeGrafter"/>
</dbReference>
<keyword evidence="9" id="KW-1015">Disulfide bond</keyword>
<proteinExistence type="inferred from homology"/>
<evidence type="ECO:0000256" key="4">
    <source>
        <dbReference type="ARBA" id="ARBA00022729"/>
    </source>
</evidence>
<evidence type="ECO:0000313" key="21">
    <source>
        <dbReference type="EMBL" id="TRY76666.1"/>
    </source>
</evidence>
<evidence type="ECO:0000256" key="13">
    <source>
        <dbReference type="ARBA" id="ARBA00038144"/>
    </source>
</evidence>
<evidence type="ECO:0000256" key="12">
    <source>
        <dbReference type="ARBA" id="ARBA00037573"/>
    </source>
</evidence>
<evidence type="ECO:0000256" key="6">
    <source>
        <dbReference type="ARBA" id="ARBA00022974"/>
    </source>
</evidence>
<comment type="subcellular location">
    <subcellularLocation>
        <location evidence="1">Membrane</location>
    </subcellularLocation>
</comment>
<dbReference type="Pfam" id="PF07679">
    <property type="entry name" value="I-set"/>
    <property type="match status" value="1"/>
</dbReference>
<comment type="function">
    <text evidence="12">Mediates response to the active Hedgehog (Hh) protein signal in embryos, functioning upstream or at the level of patched (ptc).</text>
</comment>
<evidence type="ECO:0000256" key="10">
    <source>
        <dbReference type="ARBA" id="ARBA00023180"/>
    </source>
</evidence>
<dbReference type="GO" id="GO:0030424">
    <property type="term" value="C:axon"/>
    <property type="evidence" value="ECO:0007669"/>
    <property type="project" value="TreeGrafter"/>
</dbReference>
<comment type="subunit">
    <text evidence="14">Homodimer. Heterotetramer; 2 iHog chains bind 2 hh chains when facilitated by heparin, heparin is required to promote high-affinity interactions between hh and iHog.</text>
</comment>
<dbReference type="STRING" id="6832.A0A553PG56"/>
<dbReference type="OMA" id="KQTSDMC"/>
<evidence type="ECO:0000259" key="20">
    <source>
        <dbReference type="PROSITE" id="PS50853"/>
    </source>
</evidence>
<evidence type="ECO:0000256" key="9">
    <source>
        <dbReference type="ARBA" id="ARBA00023157"/>
    </source>
</evidence>
<dbReference type="EMBL" id="VCGU01000004">
    <property type="protein sequence ID" value="TRY76666.1"/>
    <property type="molecule type" value="Genomic_DNA"/>
</dbReference>